<name>A0A6J5DLK3_9BURK</name>
<feature type="compositionally biased region" description="Low complexity" evidence="2">
    <location>
        <begin position="444"/>
        <end position="462"/>
    </location>
</feature>
<feature type="region of interest" description="Disordered" evidence="2">
    <location>
        <begin position="431"/>
        <end position="480"/>
    </location>
</feature>
<dbReference type="PANTHER" id="PTHR30332:SF17">
    <property type="entry name" value="TYPE IV PILIATION SYSTEM PROTEIN DR_0774-RELATED"/>
    <property type="match status" value="1"/>
</dbReference>
<organism evidence="6 7">
    <name type="scientific">Paraburkholderia humisilvae</name>
    <dbReference type="NCBI Taxonomy" id="627669"/>
    <lineage>
        <taxon>Bacteria</taxon>
        <taxon>Pseudomonadati</taxon>
        <taxon>Pseudomonadota</taxon>
        <taxon>Betaproteobacteria</taxon>
        <taxon>Burkholderiales</taxon>
        <taxon>Burkholderiaceae</taxon>
        <taxon>Paraburkholderia</taxon>
    </lineage>
</organism>
<evidence type="ECO:0000259" key="4">
    <source>
        <dbReference type="Pfam" id="PF00263"/>
    </source>
</evidence>
<dbReference type="PRINTS" id="PR00811">
    <property type="entry name" value="BCTERIALGSPD"/>
</dbReference>
<accession>A0A6J5DLK3</accession>
<reference evidence="6 7" key="1">
    <citation type="submission" date="2020-04" db="EMBL/GenBank/DDBJ databases">
        <authorList>
            <person name="De Canck E."/>
        </authorList>
    </citation>
    <scope>NUCLEOTIDE SEQUENCE [LARGE SCALE GENOMIC DNA]</scope>
    <source>
        <strain evidence="6 7">LMG 29542</strain>
    </source>
</reference>
<gene>
    <name evidence="6" type="primary">sctC_2</name>
    <name evidence="6" type="ORF">LMG29542_02518</name>
</gene>
<keyword evidence="7" id="KW-1185">Reference proteome</keyword>
<feature type="domain" description="Pilus formation protein N-terminal" evidence="5">
    <location>
        <begin position="57"/>
        <end position="122"/>
    </location>
</feature>
<dbReference type="PANTHER" id="PTHR30332">
    <property type="entry name" value="PROBABLE GENERAL SECRETION PATHWAY PROTEIN D"/>
    <property type="match status" value="1"/>
</dbReference>
<evidence type="ECO:0000313" key="7">
    <source>
        <dbReference type="Proteomes" id="UP000494363"/>
    </source>
</evidence>
<evidence type="ECO:0000256" key="2">
    <source>
        <dbReference type="SAM" id="MobiDB-lite"/>
    </source>
</evidence>
<evidence type="ECO:0000256" key="1">
    <source>
        <dbReference type="RuleBase" id="RU004003"/>
    </source>
</evidence>
<dbReference type="InterPro" id="IPR032789">
    <property type="entry name" value="T2SS-T3SS_pil_N"/>
</dbReference>
<evidence type="ECO:0000256" key="3">
    <source>
        <dbReference type="SAM" id="SignalP"/>
    </source>
</evidence>
<dbReference type="AlphaFoldDB" id="A0A6J5DLK3"/>
<keyword evidence="3" id="KW-0732">Signal</keyword>
<feature type="signal peptide" evidence="3">
    <location>
        <begin position="1"/>
        <end position="33"/>
    </location>
</feature>
<dbReference type="Proteomes" id="UP000494363">
    <property type="component" value="Unassembled WGS sequence"/>
</dbReference>
<dbReference type="InterPro" id="IPR001775">
    <property type="entry name" value="GspD/PilQ"/>
</dbReference>
<evidence type="ECO:0000313" key="6">
    <source>
        <dbReference type="EMBL" id="CAB3755160.1"/>
    </source>
</evidence>
<dbReference type="InterPro" id="IPR004846">
    <property type="entry name" value="T2SS/T3SS_dom"/>
</dbReference>
<dbReference type="GO" id="GO:0009306">
    <property type="term" value="P:protein secretion"/>
    <property type="evidence" value="ECO:0007669"/>
    <property type="project" value="InterPro"/>
</dbReference>
<dbReference type="RefSeq" id="WP_175226783.1">
    <property type="nucleotide sequence ID" value="NZ_CADIKH010000010.1"/>
</dbReference>
<evidence type="ECO:0000259" key="5">
    <source>
        <dbReference type="Pfam" id="PF13629"/>
    </source>
</evidence>
<dbReference type="InterPro" id="IPR050810">
    <property type="entry name" value="Bact_Secretion_Sys_Channel"/>
</dbReference>
<feature type="domain" description="Type II/III secretion system secretin-like" evidence="4">
    <location>
        <begin position="256"/>
        <end position="408"/>
    </location>
</feature>
<sequence length="535" mass="55489">MKVSHCIIRRAAWYRAFVRLVLSAVSTLSPCDAAQAALAQTPVAAHGIDAVSATDGILEMYRGEVRMVDVPGTIKRIAIGNGKLITANVVDGRLMLLAESAGVTSLIVWNNAGVALQTTVRIAKGDVAATATQLRDVLASVTGLRVQTIGPNIVLSGAVHRDMAPVVKAAIADLGNVIDTTTVDEGDALKKTVHFKVQIMEITRTGQRDLGIAWDSQFNGPQLTGQGFTGSGMPGTNFFFAGLASSLTSKINFAINNGDAYILAAPELNAKSGGTATFLAGGEVPIPKAGALGTTDVDYKPYGIKLNIKPVVDANNVISANVQTEISQIDPSVSYGGFPGFLTRSATSDISIRAGETIAISGLVSADALDASNGMPFLAGLPIIGQLFRSDKFRSKKSDLVIFVTPLISDPTLAPNTDLLARSDKGANLYRERFGDPSPLGDSAAPAATPAAARERAVPPAVSDTSHDAGTPTPTVPFEGAPRAADITHAARAYAAPIGLAEAIQIRNAQLPTISEPTVATAPTLQPAVRPGESN</sequence>
<dbReference type="GO" id="GO:0015627">
    <property type="term" value="C:type II protein secretion system complex"/>
    <property type="evidence" value="ECO:0007669"/>
    <property type="project" value="TreeGrafter"/>
</dbReference>
<protein>
    <submittedName>
        <fullName evidence="6">Type 3 secretion system secretin</fullName>
    </submittedName>
</protein>
<dbReference type="Pfam" id="PF13629">
    <property type="entry name" value="T2SS-T3SS_pil_N"/>
    <property type="match status" value="1"/>
</dbReference>
<feature type="chain" id="PRO_5026826339" evidence="3">
    <location>
        <begin position="34"/>
        <end position="535"/>
    </location>
</feature>
<dbReference type="Pfam" id="PF00263">
    <property type="entry name" value="Secretin"/>
    <property type="match status" value="1"/>
</dbReference>
<proteinExistence type="inferred from homology"/>
<comment type="similarity">
    <text evidence="1">Belongs to the bacterial secretin family.</text>
</comment>
<dbReference type="EMBL" id="CADIKH010000010">
    <property type="protein sequence ID" value="CAB3755160.1"/>
    <property type="molecule type" value="Genomic_DNA"/>
</dbReference>